<evidence type="ECO:0000313" key="2">
    <source>
        <dbReference type="Proteomes" id="UP000574690"/>
    </source>
</evidence>
<proteinExistence type="predicted"/>
<dbReference type="AlphaFoldDB" id="A0A850CEF2"/>
<dbReference type="InterPro" id="IPR023296">
    <property type="entry name" value="Glyco_hydro_beta-prop_sf"/>
</dbReference>
<reference evidence="1 2" key="1">
    <citation type="submission" date="2020-05" db="EMBL/GenBank/DDBJ databases">
        <title>DNA-SIP metagenomic assembled genomes.</title>
        <authorList>
            <person name="Yu J."/>
        </authorList>
    </citation>
    <scope>NUCLEOTIDE SEQUENCE [LARGE SCALE GENOMIC DNA]</scope>
    <source>
        <strain evidence="1">Bin5.27</strain>
    </source>
</reference>
<dbReference type="Proteomes" id="UP000574690">
    <property type="component" value="Unassembled WGS sequence"/>
</dbReference>
<dbReference type="Gene3D" id="2.115.10.20">
    <property type="entry name" value="Glycosyl hydrolase domain, family 43"/>
    <property type="match status" value="1"/>
</dbReference>
<gene>
    <name evidence="1" type="ORF">HOQ43_18225</name>
</gene>
<evidence type="ECO:0008006" key="3">
    <source>
        <dbReference type="Google" id="ProtNLM"/>
    </source>
</evidence>
<evidence type="ECO:0000313" key="1">
    <source>
        <dbReference type="EMBL" id="NUQ90386.1"/>
    </source>
</evidence>
<comment type="caution">
    <text evidence="1">The sequence shown here is derived from an EMBL/GenBank/DDBJ whole genome shotgun (WGS) entry which is preliminary data.</text>
</comment>
<sequence length="95" mass="10892">MQQTVLNPYLPSWEYVPDGEPRVFGNRLYVFGSHDRFAGTKYCQNGYVGWSAPLDDLSAWCHEGVLFEATEDPLNRHGRQHLWAPDGPTKVNDRL</sequence>
<dbReference type="SUPFAM" id="SSF75005">
    <property type="entry name" value="Arabinanase/levansucrase/invertase"/>
    <property type="match status" value="1"/>
</dbReference>
<name>A0A850CEF2_9ACTN</name>
<protein>
    <recommendedName>
        <fullName evidence="3">Glycosyl hydrolase family 43</fullName>
    </recommendedName>
</protein>
<organism evidence="1 2">
    <name type="scientific">Glycomyces artemisiae</name>
    <dbReference type="NCBI Taxonomy" id="1076443"/>
    <lineage>
        <taxon>Bacteria</taxon>
        <taxon>Bacillati</taxon>
        <taxon>Actinomycetota</taxon>
        <taxon>Actinomycetes</taxon>
        <taxon>Glycomycetales</taxon>
        <taxon>Glycomycetaceae</taxon>
        <taxon>Glycomyces</taxon>
    </lineage>
</organism>
<dbReference type="EMBL" id="JABFXE010000763">
    <property type="protein sequence ID" value="NUQ90386.1"/>
    <property type="molecule type" value="Genomic_DNA"/>
</dbReference>
<accession>A0A850CEF2</accession>